<accession>A0A8X6P057</accession>
<dbReference type="Pfam" id="PF20700">
    <property type="entry name" value="Mutator"/>
    <property type="match status" value="1"/>
</dbReference>
<proteinExistence type="predicted"/>
<protein>
    <recommendedName>
        <fullName evidence="1">Mutator-like transposase domain-containing protein</fullName>
    </recommendedName>
</protein>
<dbReference type="InterPro" id="IPR049012">
    <property type="entry name" value="Mutator_transp_dom"/>
</dbReference>
<sequence>MIGEQKNVPEINGSSFLALRSISEGLSPLQTFCSVMSLPSPLSQKTYDRINTKILSSMKDLTLSSVKKAVYEERSLTENPNAFTVCGDGNWKRRGHMSLIGACTLVGSEWPR</sequence>
<name>A0A8X6P057_NEPPI</name>
<feature type="domain" description="Mutator-like transposase" evidence="1">
    <location>
        <begin position="9"/>
        <end position="107"/>
    </location>
</feature>
<evidence type="ECO:0000313" key="2">
    <source>
        <dbReference type="EMBL" id="GFT40767.1"/>
    </source>
</evidence>
<dbReference type="AlphaFoldDB" id="A0A8X6P057"/>
<keyword evidence="3" id="KW-1185">Reference proteome</keyword>
<evidence type="ECO:0000313" key="3">
    <source>
        <dbReference type="Proteomes" id="UP000887013"/>
    </source>
</evidence>
<evidence type="ECO:0000259" key="1">
    <source>
        <dbReference type="Pfam" id="PF20700"/>
    </source>
</evidence>
<comment type="caution">
    <text evidence="2">The sequence shown here is derived from an EMBL/GenBank/DDBJ whole genome shotgun (WGS) entry which is preliminary data.</text>
</comment>
<reference evidence="2" key="1">
    <citation type="submission" date="2020-08" db="EMBL/GenBank/DDBJ databases">
        <title>Multicomponent nature underlies the extraordinary mechanical properties of spider dragline silk.</title>
        <authorList>
            <person name="Kono N."/>
            <person name="Nakamura H."/>
            <person name="Mori M."/>
            <person name="Yoshida Y."/>
            <person name="Ohtoshi R."/>
            <person name="Malay A.D."/>
            <person name="Moran D.A.P."/>
            <person name="Tomita M."/>
            <person name="Numata K."/>
            <person name="Arakawa K."/>
        </authorList>
    </citation>
    <scope>NUCLEOTIDE SEQUENCE</scope>
</reference>
<organism evidence="2 3">
    <name type="scientific">Nephila pilipes</name>
    <name type="common">Giant wood spider</name>
    <name type="synonym">Nephila maculata</name>
    <dbReference type="NCBI Taxonomy" id="299642"/>
    <lineage>
        <taxon>Eukaryota</taxon>
        <taxon>Metazoa</taxon>
        <taxon>Ecdysozoa</taxon>
        <taxon>Arthropoda</taxon>
        <taxon>Chelicerata</taxon>
        <taxon>Arachnida</taxon>
        <taxon>Araneae</taxon>
        <taxon>Araneomorphae</taxon>
        <taxon>Entelegynae</taxon>
        <taxon>Araneoidea</taxon>
        <taxon>Nephilidae</taxon>
        <taxon>Nephila</taxon>
    </lineage>
</organism>
<dbReference type="Proteomes" id="UP000887013">
    <property type="component" value="Unassembled WGS sequence"/>
</dbReference>
<dbReference type="EMBL" id="BMAW01063539">
    <property type="protein sequence ID" value="GFT40767.1"/>
    <property type="molecule type" value="Genomic_DNA"/>
</dbReference>
<gene>
    <name evidence="2" type="primary">AVEN_245275_1</name>
    <name evidence="2" type="ORF">NPIL_440101</name>
</gene>